<comment type="caution">
    <text evidence="9">The sequence shown here is derived from an EMBL/GenBank/DDBJ whole genome shotgun (WGS) entry which is preliminary data.</text>
</comment>
<keyword evidence="2" id="KW-0328">Glycosyltransferase</keyword>
<evidence type="ECO:0000259" key="8">
    <source>
        <dbReference type="Pfam" id="PF20451"/>
    </source>
</evidence>
<evidence type="ECO:0000256" key="4">
    <source>
        <dbReference type="ARBA" id="ARBA00023136"/>
    </source>
</evidence>
<feature type="domain" description="Calmodulin binding protein-like N-terminal" evidence="7">
    <location>
        <begin position="653"/>
        <end position="803"/>
    </location>
</feature>
<dbReference type="Pfam" id="PF02485">
    <property type="entry name" value="Branch"/>
    <property type="match status" value="2"/>
</dbReference>
<gene>
    <name evidence="9" type="ORF">DVH24_009074</name>
</gene>
<evidence type="ECO:0000256" key="5">
    <source>
        <dbReference type="ARBA" id="ARBA00023180"/>
    </source>
</evidence>
<dbReference type="InterPro" id="IPR046830">
    <property type="entry name" value="Calmod_bind_M"/>
</dbReference>
<evidence type="ECO:0000256" key="3">
    <source>
        <dbReference type="ARBA" id="ARBA00022679"/>
    </source>
</evidence>
<evidence type="ECO:0000256" key="1">
    <source>
        <dbReference type="ARBA" id="ARBA00004606"/>
    </source>
</evidence>
<sequence length="988" mass="113409">MAFKFYFLWKENSKQGELVLNFLSIKWSTRIIRLLASALLDFTNEIFVLPSESCIPLFNFTLIYSYLMNSSESNIGSYDDPRKVGRGRYNLKMWPEINISDWRKGSQWFEINRKLAIEIISDNKYYPILKEHCSPPCYMDEHYIPTLVNILGPEENSNRSVTWVDWFKSGPHPGRFGRNDVSEEILNQIRFGLFYTTQQQHHPPPSFPKHFLNAQIHLHKMISNFLIFAFGLALGASLNIYLKDFPFQLYSTQNKYSHLSTNNPSSSSPPPQSLNIPTNQTKAKTSAAGPAPPIGLKEYTKSPNILHEMDDDELLWRASLVPRRRGLPFKRTPKVAFMFLTRGRLALAPLWEMFFKGHEGMYSVYVHANPDFNDTMPENSVFYGRRVPSKNVTWGEPNMVQAERRLLANALLDFSNQRFVLLSESCIPLFNFNVVYSYLMDSNQTFVEAYDLPGPVGRERYRDKMRPQITLDKWRKGSQWFEVDREIATEVVSDEKYFPVFTKYCTPSCYSDEHYLPTYVSIKFWKKNSNRTLTWVDWSKGGPHPSKFMRTDVTIDFLKKLRHGSKCEYNGKRTNICYLFARKFLPNSLDRLLSVIGEVVLVNSMQNLFASLEPLLRRVVSEEVDHVLRRCSSLRSLTRQPSLRIKTLEQSSLQLVFAKSLSVPIYTASKISDEDNNPIKILVVDKSSGANQMVPINLPNPIKVEIVVLDGDFPTGDRANWTSEEFDNNVLRERTGKRPLLTGDLNVTARDGFATVGEIEFTDNSSWIRSRKFRLGARVAPGTGYQGARIREAMTDAFVVKDHRGELYKKHHPPMLEDEVWRLEKIGKDGAFHKKLASENIHTVQDFLKLFVVDRSKLRRTYIENLAREAYVNWNSLEVVDAMLNETALLTQGDHVVEQYPNHHPHATVRAFDQQNGHLGAADHHHKSINVGYQPSSIDFECTATTTGTSENTWQMNTPPYLLSPLLESIKCSISESSSDGDLTSQGL</sequence>
<dbReference type="InterPro" id="IPR046831">
    <property type="entry name" value="Calmodulin_bind_N"/>
</dbReference>
<dbReference type="Pfam" id="PF07887">
    <property type="entry name" value="Calmodulin_bind"/>
    <property type="match status" value="1"/>
</dbReference>
<feature type="region of interest" description="Disordered" evidence="6">
    <location>
        <begin position="258"/>
        <end position="294"/>
    </location>
</feature>
<proteinExistence type="predicted"/>
<dbReference type="GO" id="GO:0016020">
    <property type="term" value="C:membrane"/>
    <property type="evidence" value="ECO:0007669"/>
    <property type="project" value="UniProtKB-SubCell"/>
</dbReference>
<evidence type="ECO:0000256" key="6">
    <source>
        <dbReference type="SAM" id="MobiDB-lite"/>
    </source>
</evidence>
<dbReference type="GO" id="GO:0016757">
    <property type="term" value="F:glycosyltransferase activity"/>
    <property type="evidence" value="ECO:0007669"/>
    <property type="project" value="UniProtKB-KW"/>
</dbReference>
<dbReference type="PANTHER" id="PTHR31042">
    <property type="entry name" value="CORE-2/I-BRANCHING BETA-1,6-N-ACETYLGLUCOSAMINYLTRANSFERASE FAMILY PROTEIN-RELATED"/>
    <property type="match status" value="1"/>
</dbReference>
<dbReference type="Proteomes" id="UP000290289">
    <property type="component" value="Chromosome 6"/>
</dbReference>
<dbReference type="InterPro" id="IPR044174">
    <property type="entry name" value="BC10-like"/>
</dbReference>
<organism evidence="9 10">
    <name type="scientific">Malus domestica</name>
    <name type="common">Apple</name>
    <name type="synonym">Pyrus malus</name>
    <dbReference type="NCBI Taxonomy" id="3750"/>
    <lineage>
        <taxon>Eukaryota</taxon>
        <taxon>Viridiplantae</taxon>
        <taxon>Streptophyta</taxon>
        <taxon>Embryophyta</taxon>
        <taxon>Tracheophyta</taxon>
        <taxon>Spermatophyta</taxon>
        <taxon>Magnoliopsida</taxon>
        <taxon>eudicotyledons</taxon>
        <taxon>Gunneridae</taxon>
        <taxon>Pentapetalae</taxon>
        <taxon>rosids</taxon>
        <taxon>fabids</taxon>
        <taxon>Rosales</taxon>
        <taxon>Rosaceae</taxon>
        <taxon>Amygdaloideae</taxon>
        <taxon>Maleae</taxon>
        <taxon>Malus</taxon>
    </lineage>
</organism>
<feature type="compositionally biased region" description="Polar residues" evidence="6">
    <location>
        <begin position="273"/>
        <end position="284"/>
    </location>
</feature>
<feature type="domain" description="Calmodulin binding protein central" evidence="8">
    <location>
        <begin position="815"/>
        <end position="863"/>
    </location>
</feature>
<dbReference type="AlphaFoldDB" id="A0A498JLZ5"/>
<keyword evidence="4" id="KW-0472">Membrane</keyword>
<reference evidence="9 10" key="1">
    <citation type="submission" date="2018-10" db="EMBL/GenBank/DDBJ databases">
        <title>A high-quality apple genome assembly.</title>
        <authorList>
            <person name="Hu J."/>
        </authorList>
    </citation>
    <scope>NUCLEOTIDE SEQUENCE [LARGE SCALE GENOMIC DNA]</scope>
    <source>
        <strain evidence="10">cv. HFTH1</strain>
        <tissue evidence="9">Young leaf</tissue>
    </source>
</reference>
<dbReference type="Pfam" id="PF20451">
    <property type="entry name" value="Calmod_bind_M"/>
    <property type="match status" value="1"/>
</dbReference>
<evidence type="ECO:0000259" key="7">
    <source>
        <dbReference type="Pfam" id="PF07887"/>
    </source>
</evidence>
<comment type="subcellular location">
    <subcellularLocation>
        <location evidence="1">Membrane</location>
        <topology evidence="1">Single-pass type II membrane protein</topology>
    </subcellularLocation>
</comment>
<keyword evidence="3" id="KW-0808">Transferase</keyword>
<keyword evidence="10" id="KW-1185">Reference proteome</keyword>
<protein>
    <submittedName>
        <fullName evidence="9">Uncharacterized protein</fullName>
    </submittedName>
</protein>
<accession>A0A498JLZ5</accession>
<evidence type="ECO:0000313" key="9">
    <source>
        <dbReference type="EMBL" id="RXH96570.1"/>
    </source>
</evidence>
<evidence type="ECO:0000313" key="10">
    <source>
        <dbReference type="Proteomes" id="UP000290289"/>
    </source>
</evidence>
<name>A0A498JLZ5_MALDO</name>
<dbReference type="PANTHER" id="PTHR31042:SF111">
    <property type="entry name" value="CORE-2_I-BRANCHING BETA-1,6-N-ACETYLGLUCOSAMINYLTRANSFERASE FAMILY PROTEIN"/>
    <property type="match status" value="1"/>
</dbReference>
<dbReference type="STRING" id="3750.A0A498JLZ5"/>
<keyword evidence="5" id="KW-0325">Glycoprotein</keyword>
<evidence type="ECO:0000256" key="2">
    <source>
        <dbReference type="ARBA" id="ARBA00022676"/>
    </source>
</evidence>
<dbReference type="EMBL" id="RDQH01000332">
    <property type="protein sequence ID" value="RXH96570.1"/>
    <property type="molecule type" value="Genomic_DNA"/>
</dbReference>
<dbReference type="InterPro" id="IPR003406">
    <property type="entry name" value="Glyco_trans_14"/>
</dbReference>